<dbReference type="STRING" id="1437603.GCA_000771525_01534"/>
<evidence type="ECO:0000256" key="6">
    <source>
        <dbReference type="ARBA" id="ARBA00023136"/>
    </source>
</evidence>
<proteinExistence type="predicted"/>
<feature type="transmembrane region" description="Helical" evidence="8">
    <location>
        <begin position="20"/>
        <end position="42"/>
    </location>
</feature>
<evidence type="ECO:0000256" key="3">
    <source>
        <dbReference type="ARBA" id="ARBA00022692"/>
    </source>
</evidence>
<keyword evidence="5" id="KW-0406">Ion transport</keyword>
<dbReference type="Pfam" id="PF00654">
    <property type="entry name" value="Voltage_CLC"/>
    <property type="match status" value="1"/>
</dbReference>
<accession>A0A087C4X6</accession>
<dbReference type="InterPro" id="IPR014743">
    <property type="entry name" value="Cl-channel_core"/>
</dbReference>
<dbReference type="EMBL" id="JGZE01000004">
    <property type="protein sequence ID" value="KFI78326.1"/>
    <property type="molecule type" value="Genomic_DNA"/>
</dbReference>
<dbReference type="AlphaFoldDB" id="A0A087C4X6"/>
<dbReference type="SUPFAM" id="SSF81340">
    <property type="entry name" value="Clc chloride channel"/>
    <property type="match status" value="1"/>
</dbReference>
<dbReference type="PANTHER" id="PTHR45711">
    <property type="entry name" value="CHLORIDE CHANNEL PROTEIN"/>
    <property type="match status" value="1"/>
</dbReference>
<gene>
    <name evidence="9" type="ORF">BMON_1591</name>
</gene>
<comment type="caution">
    <text evidence="9">The sequence shown here is derived from an EMBL/GenBank/DDBJ whole genome shotgun (WGS) entry which is preliminary data.</text>
</comment>
<keyword evidence="7" id="KW-0868">Chloride</keyword>
<sequence>MMRRVAVASHRTVSHHTVSLRLVGWSVLVGVLGGAVVSAFRWLLARGLETVQWWYWGLPNHLWQIVPAIAGCLVVSAVIAGLIASQPLIKGSGIPDVERRLRGPSALSFPWWDVLWKKFIGGILAIGPGAFAGREGPSIQLGACVGMGLSDRTATTRRFRRELVAAGAAAGLAAAFNAPVAAVLFVAEEVYGRFSLQIGMSSFAAALASDAVAQQVFGLAPVFRFPTLAAPGLGEYGALAVLAVALGLGAWAYAWTVLRSDRWYVRCHIPVWLRAAVPLLLTMPVGLWHPVLLGGGNALINALGGSGYALPIVAGFLAVRFVVSQITYGSGSPGGIFLPILTLGALVGAVCGGVLGDLGWAGRPSIVPILIVAGMSGLFGAVSKAPLTAVVLVAEMTSFGVLMPLAFVTFIAYIIYDVLGGRPIYEALGGPAPIRP</sequence>
<feature type="transmembrane region" description="Helical" evidence="8">
    <location>
        <begin position="335"/>
        <end position="355"/>
    </location>
</feature>
<dbReference type="InterPro" id="IPR001807">
    <property type="entry name" value="ClC"/>
</dbReference>
<evidence type="ECO:0000256" key="8">
    <source>
        <dbReference type="SAM" id="Phobius"/>
    </source>
</evidence>
<feature type="transmembrane region" description="Helical" evidence="8">
    <location>
        <begin position="236"/>
        <end position="259"/>
    </location>
</feature>
<feature type="transmembrane region" description="Helical" evidence="8">
    <location>
        <begin position="389"/>
        <end position="416"/>
    </location>
</feature>
<dbReference type="eggNOG" id="COG0038">
    <property type="taxonomic scope" value="Bacteria"/>
</dbReference>
<protein>
    <submittedName>
        <fullName evidence="9">Chloride channel protein</fullName>
    </submittedName>
</protein>
<evidence type="ECO:0000256" key="1">
    <source>
        <dbReference type="ARBA" id="ARBA00004141"/>
    </source>
</evidence>
<dbReference type="CDD" id="cd01031">
    <property type="entry name" value="EriC"/>
    <property type="match status" value="1"/>
</dbReference>
<organism evidence="9 10">
    <name type="scientific">Bifidobacterium mongoliense DSM 21395</name>
    <dbReference type="NCBI Taxonomy" id="1437603"/>
    <lineage>
        <taxon>Bacteria</taxon>
        <taxon>Bacillati</taxon>
        <taxon>Actinomycetota</taxon>
        <taxon>Actinomycetes</taxon>
        <taxon>Bifidobacteriales</taxon>
        <taxon>Bifidobacteriaceae</taxon>
        <taxon>Bifidobacterium</taxon>
    </lineage>
</organism>
<keyword evidence="3 8" id="KW-0812">Transmembrane</keyword>
<reference evidence="9 10" key="1">
    <citation type="submission" date="2014-03" db="EMBL/GenBank/DDBJ databases">
        <title>Genomics of Bifidobacteria.</title>
        <authorList>
            <person name="Ventura M."/>
            <person name="Milani C."/>
            <person name="Lugli G.A."/>
        </authorList>
    </citation>
    <scope>NUCLEOTIDE SEQUENCE [LARGE SCALE GENOMIC DNA]</scope>
    <source>
        <strain evidence="9 10">DSM 21395</strain>
    </source>
</reference>
<comment type="subcellular location">
    <subcellularLocation>
        <location evidence="1">Membrane</location>
        <topology evidence="1">Multi-pass membrane protein</topology>
    </subcellularLocation>
</comment>
<dbReference type="PRINTS" id="PR00762">
    <property type="entry name" value="CLCHANNEL"/>
</dbReference>
<evidence type="ECO:0000256" key="7">
    <source>
        <dbReference type="ARBA" id="ARBA00023214"/>
    </source>
</evidence>
<keyword evidence="4 8" id="KW-1133">Transmembrane helix</keyword>
<evidence type="ECO:0000256" key="5">
    <source>
        <dbReference type="ARBA" id="ARBA00023065"/>
    </source>
</evidence>
<feature type="transmembrane region" description="Helical" evidence="8">
    <location>
        <begin position="163"/>
        <end position="187"/>
    </location>
</feature>
<dbReference type="GO" id="GO:0005247">
    <property type="term" value="F:voltage-gated chloride channel activity"/>
    <property type="evidence" value="ECO:0007669"/>
    <property type="project" value="TreeGrafter"/>
</dbReference>
<feature type="transmembrane region" description="Helical" evidence="8">
    <location>
        <begin position="62"/>
        <end position="84"/>
    </location>
</feature>
<feature type="transmembrane region" description="Helical" evidence="8">
    <location>
        <begin position="298"/>
        <end position="323"/>
    </location>
</feature>
<name>A0A087C4X6_9BIFI</name>
<evidence type="ECO:0000313" key="10">
    <source>
        <dbReference type="Proteomes" id="UP000029082"/>
    </source>
</evidence>
<keyword evidence="2" id="KW-0813">Transport</keyword>
<dbReference type="GO" id="GO:0005886">
    <property type="term" value="C:plasma membrane"/>
    <property type="evidence" value="ECO:0007669"/>
    <property type="project" value="TreeGrafter"/>
</dbReference>
<dbReference type="Gene3D" id="1.10.3080.10">
    <property type="entry name" value="Clc chloride channel"/>
    <property type="match status" value="1"/>
</dbReference>
<dbReference type="Proteomes" id="UP000029082">
    <property type="component" value="Unassembled WGS sequence"/>
</dbReference>
<keyword evidence="6 8" id="KW-0472">Membrane</keyword>
<feature type="transmembrane region" description="Helical" evidence="8">
    <location>
        <begin position="361"/>
        <end position="382"/>
    </location>
</feature>
<evidence type="ECO:0000256" key="2">
    <source>
        <dbReference type="ARBA" id="ARBA00022448"/>
    </source>
</evidence>
<dbReference type="PANTHER" id="PTHR45711:SF6">
    <property type="entry name" value="CHLORIDE CHANNEL PROTEIN"/>
    <property type="match status" value="1"/>
</dbReference>
<evidence type="ECO:0000256" key="4">
    <source>
        <dbReference type="ARBA" id="ARBA00022989"/>
    </source>
</evidence>
<evidence type="ECO:0000313" key="9">
    <source>
        <dbReference type="EMBL" id="KFI78326.1"/>
    </source>
</evidence>
<feature type="transmembrane region" description="Helical" evidence="8">
    <location>
        <begin position="271"/>
        <end position="292"/>
    </location>
</feature>
<keyword evidence="10" id="KW-1185">Reference proteome</keyword>